<dbReference type="EMBL" id="KC662249">
    <property type="protein sequence ID" value="AGM15367.1"/>
    <property type="molecule type" value="Genomic_DNA"/>
</dbReference>
<accession>A0AC59EWM8</accession>
<proteinExistence type="predicted"/>
<name>A0AC59EWM8_9VIRU</name>
<gene>
    <name evidence="1" type="ORF">PGCG_00055</name>
</gene>
<evidence type="ECO:0000313" key="1">
    <source>
        <dbReference type="EMBL" id="AGM15367.1"/>
    </source>
</evidence>
<protein>
    <submittedName>
        <fullName evidence="1">Outer membrane autotransporter</fullName>
    </submittedName>
</protein>
<organism evidence="1 2">
    <name type="scientific">Phaeocystis globosa virus PgV-16T</name>
    <dbReference type="NCBI Taxonomy" id="3071227"/>
    <lineage>
        <taxon>Viruses</taxon>
        <taxon>Varidnaviria</taxon>
        <taxon>Bamfordvirae</taxon>
        <taxon>Nucleocytoviricota</taxon>
        <taxon>Megaviricetes</taxon>
        <taxon>Imitervirales</taxon>
        <taxon>Mesomimiviridae</taxon>
        <taxon>Tethysvirus</taxon>
        <taxon>Tethysvirus hollandense</taxon>
    </lineage>
</organism>
<keyword evidence="2" id="KW-1185">Reference proteome</keyword>
<reference evidence="1 2" key="1">
    <citation type="journal article" date="2013" name="Proc. Natl. Acad. Sci. U.S.A.">
        <title>Genome of Phaeocystis globosa virus PgV-16T highlights the common ancestry of the largest known DNA viruses infecting eukaryotes.</title>
        <authorList>
            <person name="Santini S."/>
            <person name="Jeudy S."/>
            <person name="Bartoli J."/>
            <person name="Poirot O."/>
            <person name="Lescot M."/>
            <person name="Abergel C."/>
            <person name="Barbe V."/>
            <person name="Wommack K.E."/>
            <person name="Noordeloos A.A."/>
            <person name="Brussaard C.P."/>
            <person name="Claverie J.M."/>
        </authorList>
    </citation>
    <scope>NUCLEOTIDE SEQUENCE [LARGE SCALE GENOMIC DNA]</scope>
    <source>
        <strain evidence="1 2">16T</strain>
    </source>
</reference>
<evidence type="ECO:0000313" key="2">
    <source>
        <dbReference type="Proteomes" id="UP000204225"/>
    </source>
</evidence>
<dbReference type="Proteomes" id="UP000204225">
    <property type="component" value="Segment"/>
</dbReference>
<sequence>MSGLSTPSANSTPIEFLNPARKWRLGHKGQLKNVDVSGIVNISGDLYSDNTTTGTLIVQKQSIFNGTTYRELDTDLSYINENGALGLAKNSLPKQNDYTSKQLITNSSSASYQGQIIPIGLPLSLVRAPEIERTMVVGMDGYYGSGDNGNAWDVSGQRSSDNLRQVIWVKEHNQFVMVGDNGYIAVSSDSKVIDASAVIPDVNVLYSVAYSRNLDLYVVTGADTTTRSFYIHSSDGIVWGNKIYPDILGFPIEIALSVIWVPELKRFVSVGTSFPNNGFTRNPFYAASKDGIVWDISGLIPTNTSASQLMSVSWSRELGRISAVGLQGFYASGRMDDNDIYWDTSGTMVGIDKFNQVIWASHLQRFVAVASDGINGKYYSSLDGAIWDISGDLPTPGVSVCWQEDLGSLLLCDSVGSVFYTDPKYRFQTTKNLFEDVILNNVTVTADASFQANVDISGRLTTNTFTVKKDVSFNANVDISDNLNINGNTVGTGTATFGTITTTGRIHGPEIFIIDPAVIGTGEGLVIIKGSLQVDGTNTVINSLTLDISDHRILLASNANNVFQTHGAGLEVSGGVFFTYEDGGDVDDYWESNVDMSAGGIYTTLLTADTIDTEHVNIAQELYVGGDASFNQDVEITGTLYGSKLIMTGDSSFNGKLNVSDTLHAMGDANFDQKVDISENLFVNGDVSFQRGLDVSGSLFATSMVTTSLKVVGDVSFINGINIEQITGDISFERNVDISENLYVNGDVSFQRNVDVSGKLVPTDLRVIHGASFEEFVDVSTLRVGHLFPRANGTSGSLAYSTSSTLLGNMLCGYMGSSQEDNEVGFKHRNLIGSNQYSIKQNSSGRTEINGASNQGIHFNISDVTHARLSVTGNFGIGMLSPLSKFVVTGDSSFNGGVDIRDNLNIGGDTSLNNNLIVGGDTSLNHFVDISNLRVGDGYGRNNGSVSDNLNSSSQTVLGNMLCGYVGFDSFVGIKHKNLTGNNNYALIQNGSGSTLINAANGENINFNINNNTKMRLASSGNFGIGLLNPNSRLEVIGDTSLNGNVDISDELYVNGDVSFQRNLDVSGDIVARSIGVQQLSAVDASYTNLDVANDLNVGNETRFTKKVYFADFLDASNLMVGPVGTGPTTYQGIKHREVVSNLGYAVAQNADGRTVVNALSPQPIEFRQSAGLMGVFKGGLFGIGTAFPSHELEVVGDCLLHNDVDISNELIVRGVTSLNNNVDISENLYVNGDVSFQRNLDISGRLLVDNVDVVSFRNEFAVLNGKTNIVVAVGIDNTTTHSIAYSYDLGETWTPATSSLSIFSDTGSGGQGIHYNGSLWVAVGRGTNSIAYSSDGINWTGLGTSIFQHSGRAVKYDSKNTKWLASGQGGNTFAQSYDGILWEGLGSNSEIDGKVMAFDFNSTMYVACGEGTGQLAYSSDLITWTTVVPTPYQRGRGLVWTGRNWVTCGSKGTGIGTIFHSNDGITWVESLNASNLSQSSTTVLATVGNAVACNGSVVVVVGKGINFMAYSTDFGVSFTGVTGGLTSDGYSIEWCGTHWVAGGNGNQIVRSGDGITWTSASGTIPISPWSIAWNRSIYGTLANISEQLNVVSATTSPADISYSNVDVSTKLVVDGTSDLKGATTLHSNLLTSAAAVKVPSSYSTFVVAKGAGLTDSLTSVHQTWHDATADGYTLQMTPMSANSAIKIELKVAYICGRNAGQRISFRVVNNLGAVIFTDEYIGFGIGVPFYGVYTGLYVDTTGYSGAVTYHLEYNLENANGTATVNSGILGSNSSYDNIMMIQELYIP</sequence>